<dbReference type="SUPFAM" id="SSF88659">
    <property type="entry name" value="Sigma3 and sigma4 domains of RNA polymerase sigma factors"/>
    <property type="match status" value="1"/>
</dbReference>
<dbReference type="Proteomes" id="UP001320876">
    <property type="component" value="Unassembled WGS sequence"/>
</dbReference>
<evidence type="ECO:0000256" key="4">
    <source>
        <dbReference type="ARBA" id="ARBA00023163"/>
    </source>
</evidence>
<name>A0ABT3GNE4_9BACT</name>
<dbReference type="PANTHER" id="PTHR43133:SF51">
    <property type="entry name" value="RNA POLYMERASE SIGMA FACTOR"/>
    <property type="match status" value="1"/>
</dbReference>
<feature type="domain" description="RNA polymerase sigma factor 70 region 4 type 2" evidence="6">
    <location>
        <begin position="120"/>
        <end position="171"/>
    </location>
</feature>
<accession>A0ABT3GNE4</accession>
<dbReference type="Gene3D" id="1.10.1740.10">
    <property type="match status" value="1"/>
</dbReference>
<keyword evidence="3" id="KW-0731">Sigma factor</keyword>
<dbReference type="InterPro" id="IPR007627">
    <property type="entry name" value="RNA_pol_sigma70_r2"/>
</dbReference>
<keyword evidence="2" id="KW-0805">Transcription regulation</keyword>
<organism evidence="7 8">
    <name type="scientific">Luteolibacter arcticus</name>
    <dbReference type="NCBI Taxonomy" id="1581411"/>
    <lineage>
        <taxon>Bacteria</taxon>
        <taxon>Pseudomonadati</taxon>
        <taxon>Verrucomicrobiota</taxon>
        <taxon>Verrucomicrobiia</taxon>
        <taxon>Verrucomicrobiales</taxon>
        <taxon>Verrucomicrobiaceae</taxon>
        <taxon>Luteolibacter</taxon>
    </lineage>
</organism>
<dbReference type="Pfam" id="PF08281">
    <property type="entry name" value="Sigma70_r4_2"/>
    <property type="match status" value="1"/>
</dbReference>
<evidence type="ECO:0000313" key="8">
    <source>
        <dbReference type="Proteomes" id="UP001320876"/>
    </source>
</evidence>
<dbReference type="InterPro" id="IPR014284">
    <property type="entry name" value="RNA_pol_sigma-70_dom"/>
</dbReference>
<evidence type="ECO:0000256" key="2">
    <source>
        <dbReference type="ARBA" id="ARBA00023015"/>
    </source>
</evidence>
<dbReference type="SUPFAM" id="SSF88946">
    <property type="entry name" value="Sigma2 domain of RNA polymerase sigma factors"/>
    <property type="match status" value="1"/>
</dbReference>
<keyword evidence="4" id="KW-0804">Transcription</keyword>
<evidence type="ECO:0000256" key="1">
    <source>
        <dbReference type="ARBA" id="ARBA00010641"/>
    </source>
</evidence>
<dbReference type="EMBL" id="JAPDDT010000011">
    <property type="protein sequence ID" value="MCW1925022.1"/>
    <property type="molecule type" value="Genomic_DNA"/>
</dbReference>
<dbReference type="NCBIfam" id="TIGR02989">
    <property type="entry name" value="Sig-70_gvs1"/>
    <property type="match status" value="1"/>
</dbReference>
<dbReference type="InterPro" id="IPR014331">
    <property type="entry name" value="RNA_pol_sigma70_ECF_RHOBA"/>
</dbReference>
<dbReference type="InterPro" id="IPR039425">
    <property type="entry name" value="RNA_pol_sigma-70-like"/>
</dbReference>
<evidence type="ECO:0000313" key="7">
    <source>
        <dbReference type="EMBL" id="MCW1925022.1"/>
    </source>
</evidence>
<proteinExistence type="inferred from homology"/>
<reference evidence="7 8" key="1">
    <citation type="submission" date="2022-10" db="EMBL/GenBank/DDBJ databases">
        <title>Luteolibacter arcticus strain CCTCC AB 2014275, whole genome shotgun sequencing project.</title>
        <authorList>
            <person name="Zhao G."/>
            <person name="Shen L."/>
        </authorList>
    </citation>
    <scope>NUCLEOTIDE SEQUENCE [LARGE SCALE GENOMIC DNA]</scope>
    <source>
        <strain evidence="7 8">CCTCC AB 2014275</strain>
    </source>
</reference>
<evidence type="ECO:0000259" key="6">
    <source>
        <dbReference type="Pfam" id="PF08281"/>
    </source>
</evidence>
<sequence>MITPLPSSDAEPVVQVEEFDALLAKAQPRLRGYILSILGGWSDVEDLVQETNLVLLRKRETFEPGSNFIAWAFRVAYFKATTWRRDRRRENRLVFGDGLFHEMAELAEQRFTTREPPTAALKTCLKQLSPREQELIHLKYVEGRSLVAHAEATGTSAHALHKAISRIRLALRHCVQKNTVLTLHDEGIE</sequence>
<evidence type="ECO:0000259" key="5">
    <source>
        <dbReference type="Pfam" id="PF04542"/>
    </source>
</evidence>
<comment type="similarity">
    <text evidence="1">Belongs to the sigma-70 factor family. ECF subfamily.</text>
</comment>
<dbReference type="InterPro" id="IPR013325">
    <property type="entry name" value="RNA_pol_sigma_r2"/>
</dbReference>
<gene>
    <name evidence="7" type="ORF">OKA05_20840</name>
</gene>
<dbReference type="Pfam" id="PF04542">
    <property type="entry name" value="Sigma70_r2"/>
    <property type="match status" value="1"/>
</dbReference>
<dbReference type="InterPro" id="IPR013324">
    <property type="entry name" value="RNA_pol_sigma_r3/r4-like"/>
</dbReference>
<dbReference type="Gene3D" id="1.10.10.10">
    <property type="entry name" value="Winged helix-like DNA-binding domain superfamily/Winged helix DNA-binding domain"/>
    <property type="match status" value="1"/>
</dbReference>
<keyword evidence="8" id="KW-1185">Reference proteome</keyword>
<dbReference type="InterPro" id="IPR036388">
    <property type="entry name" value="WH-like_DNA-bd_sf"/>
</dbReference>
<comment type="caution">
    <text evidence="7">The sequence shown here is derived from an EMBL/GenBank/DDBJ whole genome shotgun (WGS) entry which is preliminary data.</text>
</comment>
<dbReference type="RefSeq" id="WP_264489130.1">
    <property type="nucleotide sequence ID" value="NZ_JAPDDT010000011.1"/>
</dbReference>
<evidence type="ECO:0000256" key="3">
    <source>
        <dbReference type="ARBA" id="ARBA00023082"/>
    </source>
</evidence>
<feature type="domain" description="RNA polymerase sigma-70 region 2" evidence="5">
    <location>
        <begin position="25"/>
        <end position="89"/>
    </location>
</feature>
<dbReference type="NCBIfam" id="TIGR02937">
    <property type="entry name" value="sigma70-ECF"/>
    <property type="match status" value="1"/>
</dbReference>
<protein>
    <submittedName>
        <fullName evidence="7">Sigma-70 family RNA polymerase sigma factor</fullName>
    </submittedName>
</protein>
<dbReference type="PANTHER" id="PTHR43133">
    <property type="entry name" value="RNA POLYMERASE ECF-TYPE SIGMA FACTO"/>
    <property type="match status" value="1"/>
</dbReference>
<dbReference type="InterPro" id="IPR013249">
    <property type="entry name" value="RNA_pol_sigma70_r4_t2"/>
</dbReference>